<evidence type="ECO:0000259" key="10">
    <source>
        <dbReference type="Pfam" id="PF04290"/>
    </source>
</evidence>
<reference evidence="11" key="2">
    <citation type="submission" date="2020-09" db="EMBL/GenBank/DDBJ databases">
        <authorList>
            <person name="Sun Q."/>
            <person name="Ohkuma M."/>
        </authorList>
    </citation>
    <scope>NUCLEOTIDE SEQUENCE</scope>
    <source>
        <strain evidence="11">JCM 17251</strain>
    </source>
</reference>
<dbReference type="GO" id="GO:0005886">
    <property type="term" value="C:plasma membrane"/>
    <property type="evidence" value="ECO:0007669"/>
    <property type="project" value="UniProtKB-SubCell"/>
</dbReference>
<dbReference type="GO" id="GO:0015740">
    <property type="term" value="P:C4-dicarboxylate transport"/>
    <property type="evidence" value="ECO:0007669"/>
    <property type="project" value="TreeGrafter"/>
</dbReference>
<evidence type="ECO:0000256" key="8">
    <source>
        <dbReference type="ARBA" id="ARBA00038436"/>
    </source>
</evidence>
<dbReference type="AlphaFoldDB" id="A0A917XYL6"/>
<dbReference type="PANTHER" id="PTHR35011:SF2">
    <property type="entry name" value="2,3-DIKETO-L-GULONATE TRAP TRANSPORTER SMALL PERMEASE PROTEIN YIAM"/>
    <property type="match status" value="1"/>
</dbReference>
<dbReference type="InterPro" id="IPR055348">
    <property type="entry name" value="DctQ"/>
</dbReference>
<evidence type="ECO:0000256" key="2">
    <source>
        <dbReference type="ARBA" id="ARBA00022448"/>
    </source>
</evidence>
<sequence length="150" mass="16806">MKIIEKTLEYLTVIFLILLVITVTLQIGSRMINNPLQWTEELSRHALVYMTFLGAALAFYKGHGMKITSFTEKFPPMLRKTNDIFIDSLVLLSSIILCYLGIKLGLLLLDSPTPSMRLSKGLLTFVLPLGFSLIVIKAVKSLFTTLRKAG</sequence>
<keyword evidence="6 9" id="KW-1133">Transmembrane helix</keyword>
<evidence type="ECO:0000313" key="11">
    <source>
        <dbReference type="EMBL" id="GGN59649.1"/>
    </source>
</evidence>
<evidence type="ECO:0000313" key="12">
    <source>
        <dbReference type="Proteomes" id="UP000624041"/>
    </source>
</evidence>
<organism evidence="11 12">
    <name type="scientific">Oceanobacillus indicireducens</name>
    <dbReference type="NCBI Taxonomy" id="1004261"/>
    <lineage>
        <taxon>Bacteria</taxon>
        <taxon>Bacillati</taxon>
        <taxon>Bacillota</taxon>
        <taxon>Bacilli</taxon>
        <taxon>Bacillales</taxon>
        <taxon>Bacillaceae</taxon>
        <taxon>Oceanobacillus</taxon>
    </lineage>
</organism>
<feature type="transmembrane region" description="Helical" evidence="9">
    <location>
        <begin position="122"/>
        <end position="139"/>
    </location>
</feature>
<gene>
    <name evidence="11" type="ORF">GCM10007971_23010</name>
</gene>
<comment type="caution">
    <text evidence="11">The sequence shown here is derived from an EMBL/GenBank/DDBJ whole genome shotgun (WGS) entry which is preliminary data.</text>
</comment>
<dbReference type="GO" id="GO:0022857">
    <property type="term" value="F:transmembrane transporter activity"/>
    <property type="evidence" value="ECO:0007669"/>
    <property type="project" value="TreeGrafter"/>
</dbReference>
<accession>A0A917XYL6</accession>
<keyword evidence="3" id="KW-1003">Cell membrane</keyword>
<dbReference type="Pfam" id="PF04290">
    <property type="entry name" value="DctQ"/>
    <property type="match status" value="1"/>
</dbReference>
<keyword evidence="7 9" id="KW-0472">Membrane</keyword>
<dbReference type="PANTHER" id="PTHR35011">
    <property type="entry name" value="2,3-DIKETO-L-GULONATE TRAP TRANSPORTER SMALL PERMEASE PROTEIN YIAM"/>
    <property type="match status" value="1"/>
</dbReference>
<feature type="domain" description="Tripartite ATP-independent periplasmic transporters DctQ component" evidence="10">
    <location>
        <begin position="19"/>
        <end position="147"/>
    </location>
</feature>
<dbReference type="EMBL" id="BMOS01000015">
    <property type="protein sequence ID" value="GGN59649.1"/>
    <property type="molecule type" value="Genomic_DNA"/>
</dbReference>
<evidence type="ECO:0000256" key="5">
    <source>
        <dbReference type="ARBA" id="ARBA00022692"/>
    </source>
</evidence>
<evidence type="ECO:0000256" key="6">
    <source>
        <dbReference type="ARBA" id="ARBA00022989"/>
    </source>
</evidence>
<keyword evidence="12" id="KW-1185">Reference proteome</keyword>
<dbReference type="Proteomes" id="UP000624041">
    <property type="component" value="Unassembled WGS sequence"/>
</dbReference>
<feature type="transmembrane region" description="Helical" evidence="9">
    <location>
        <begin position="84"/>
        <end position="102"/>
    </location>
</feature>
<evidence type="ECO:0000256" key="4">
    <source>
        <dbReference type="ARBA" id="ARBA00022519"/>
    </source>
</evidence>
<dbReference type="RefSeq" id="WP_188857505.1">
    <property type="nucleotide sequence ID" value="NZ_BMOS01000015.1"/>
</dbReference>
<keyword evidence="2" id="KW-0813">Transport</keyword>
<keyword evidence="5 9" id="KW-0812">Transmembrane</keyword>
<protein>
    <recommendedName>
        <fullName evidence="10">Tripartite ATP-independent periplasmic transporters DctQ component domain-containing protein</fullName>
    </recommendedName>
</protein>
<name>A0A917XYL6_9BACI</name>
<keyword evidence="4" id="KW-0997">Cell inner membrane</keyword>
<reference evidence="11" key="1">
    <citation type="journal article" date="2014" name="Int. J. Syst. Evol. Microbiol.">
        <title>Complete genome sequence of Corynebacterium casei LMG S-19264T (=DSM 44701T), isolated from a smear-ripened cheese.</title>
        <authorList>
            <consortium name="US DOE Joint Genome Institute (JGI-PGF)"/>
            <person name="Walter F."/>
            <person name="Albersmeier A."/>
            <person name="Kalinowski J."/>
            <person name="Ruckert C."/>
        </authorList>
    </citation>
    <scope>NUCLEOTIDE SEQUENCE</scope>
    <source>
        <strain evidence="11">JCM 17251</strain>
    </source>
</reference>
<evidence type="ECO:0000256" key="1">
    <source>
        <dbReference type="ARBA" id="ARBA00004429"/>
    </source>
</evidence>
<comment type="subcellular location">
    <subcellularLocation>
        <location evidence="1">Cell inner membrane</location>
        <topology evidence="1">Multi-pass membrane protein</topology>
    </subcellularLocation>
</comment>
<evidence type="ECO:0000256" key="3">
    <source>
        <dbReference type="ARBA" id="ARBA00022475"/>
    </source>
</evidence>
<feature type="transmembrane region" description="Helical" evidence="9">
    <location>
        <begin position="47"/>
        <end position="63"/>
    </location>
</feature>
<proteinExistence type="inferred from homology"/>
<dbReference type="InterPro" id="IPR007387">
    <property type="entry name" value="TRAP_DctQ"/>
</dbReference>
<evidence type="ECO:0000256" key="9">
    <source>
        <dbReference type="SAM" id="Phobius"/>
    </source>
</evidence>
<comment type="similarity">
    <text evidence="8">Belongs to the TRAP transporter small permease family.</text>
</comment>
<feature type="transmembrane region" description="Helical" evidence="9">
    <location>
        <begin position="7"/>
        <end position="27"/>
    </location>
</feature>
<evidence type="ECO:0000256" key="7">
    <source>
        <dbReference type="ARBA" id="ARBA00023136"/>
    </source>
</evidence>